<dbReference type="KEGG" id="bmx:BMS_2115"/>
<evidence type="ECO:0000313" key="2">
    <source>
        <dbReference type="Proteomes" id="UP000008963"/>
    </source>
</evidence>
<accession>E1X3J4</accession>
<protein>
    <submittedName>
        <fullName evidence="1">Uncharacterized protein</fullName>
    </submittedName>
</protein>
<keyword evidence="2" id="KW-1185">Reference proteome</keyword>
<proteinExistence type="predicted"/>
<evidence type="ECO:0000313" key="1">
    <source>
        <dbReference type="EMBL" id="CBW26923.1"/>
    </source>
</evidence>
<gene>
    <name evidence="1" type="ordered locus">BMS_2115</name>
</gene>
<dbReference type="PATRIC" id="fig|862908.3.peg.2011"/>
<reference evidence="2" key="1">
    <citation type="journal article" date="2013" name="ISME J.">
        <title>A small predatory core genome in the divergent marine Bacteriovorax marinus SJ and the terrestrial Bdellovibrio bacteriovorus.</title>
        <authorList>
            <person name="Crossman L.C."/>
            <person name="Chen H."/>
            <person name="Cerdeno-Tarraga A.M."/>
            <person name="Brooks K."/>
            <person name="Quail M.A."/>
            <person name="Pineiro S.A."/>
            <person name="Hobley L."/>
            <person name="Sockett R.E."/>
            <person name="Bentley S.D."/>
            <person name="Parkhill J."/>
            <person name="Williams H.N."/>
            <person name="Stine O.C."/>
        </authorList>
    </citation>
    <scope>NUCLEOTIDE SEQUENCE [LARGE SCALE GENOMIC DNA]</scope>
    <source>
        <strain evidence="2">ATCC BAA-682 / DSM 15412 / SJ</strain>
    </source>
</reference>
<dbReference type="HOGENOM" id="CLU_1097400_0_0_7"/>
<organism evidence="1 2">
    <name type="scientific">Halobacteriovorax marinus (strain ATCC BAA-682 / DSM 15412 / SJ)</name>
    <name type="common">Bacteriovorax marinus</name>
    <dbReference type="NCBI Taxonomy" id="862908"/>
    <lineage>
        <taxon>Bacteria</taxon>
        <taxon>Pseudomonadati</taxon>
        <taxon>Bdellovibrionota</taxon>
        <taxon>Bacteriovoracia</taxon>
        <taxon>Bacteriovoracales</taxon>
        <taxon>Halobacteriovoraceae</taxon>
        <taxon>Halobacteriovorax</taxon>
    </lineage>
</organism>
<sequence length="253" mass="29683">MTRCVNLYRYLPTHFTLLKDISMKTLLMITLLTLTSFNISARNPNPRHKLTITMNNYILQQKIGQEVERAVNKFYPFFNYVIGCPTGNINQYPCPHDKAFKRLENLLVIHPDLHSASNEYLSWIMVQGMASMVMHKRYQLDKYPRVRVVEVEQLIMLTAQRFWNELNPPMSRGLDLYRTSRDNIAFNLDLSVLAFTRAYNQNPKVNFFNKVALRATRYEGIYLSVSDIIDNDQFTEKEKEVARDILVDFENAL</sequence>
<dbReference type="EMBL" id="FQ312005">
    <property type="protein sequence ID" value="CBW26923.1"/>
    <property type="molecule type" value="Genomic_DNA"/>
</dbReference>
<dbReference type="AlphaFoldDB" id="E1X3J4"/>
<name>E1X3J4_HALMS</name>
<dbReference type="Proteomes" id="UP000008963">
    <property type="component" value="Chromosome"/>
</dbReference>